<gene>
    <name evidence="3" type="ORF">ABID41_001204</name>
</gene>
<reference evidence="3 4" key="1">
    <citation type="submission" date="2024-06" db="EMBL/GenBank/DDBJ databases">
        <title>Genomic Encyclopedia of Type Strains, Phase IV (KMG-IV): sequencing the most valuable type-strain genomes for metagenomic binning, comparative biology and taxonomic classification.</title>
        <authorList>
            <person name="Goeker M."/>
        </authorList>
    </citation>
    <scope>NUCLEOTIDE SEQUENCE [LARGE SCALE GENOMIC DNA]</scope>
    <source>
        <strain evidence="3 4">DSM 17809</strain>
    </source>
</reference>
<feature type="region of interest" description="Disordered" evidence="1">
    <location>
        <begin position="28"/>
        <end position="51"/>
    </location>
</feature>
<dbReference type="PROSITE" id="PS51257">
    <property type="entry name" value="PROKAR_LIPOPROTEIN"/>
    <property type="match status" value="1"/>
</dbReference>
<feature type="compositionally biased region" description="Low complexity" evidence="1">
    <location>
        <begin position="28"/>
        <end position="43"/>
    </location>
</feature>
<dbReference type="InterPro" id="IPR022061">
    <property type="entry name" value="DUF3617"/>
</dbReference>
<comment type="caution">
    <text evidence="3">The sequence shown here is derived from an EMBL/GenBank/DDBJ whole genome shotgun (WGS) entry which is preliminary data.</text>
</comment>
<organism evidence="3 4">
    <name type="scientific">Phenylobacterium koreense</name>
    <dbReference type="NCBI Taxonomy" id="266125"/>
    <lineage>
        <taxon>Bacteria</taxon>
        <taxon>Pseudomonadati</taxon>
        <taxon>Pseudomonadota</taxon>
        <taxon>Alphaproteobacteria</taxon>
        <taxon>Caulobacterales</taxon>
        <taxon>Caulobacteraceae</taxon>
        <taxon>Phenylobacterium</taxon>
    </lineage>
</organism>
<dbReference type="Proteomes" id="UP001549110">
    <property type="component" value="Unassembled WGS sequence"/>
</dbReference>
<sequence>MRIVVSLALAALLAAACSKKEDAAAPAAETARAPAAPATTAAADIEGPKPGKWRMTTELAAAPQPLVVETCLAKTSFKEMQTAQQQSDVTCSEQTFRREGADFVAHAACSYPGGMKATIDSRFTGDFNTRYVMESRTVMDPAPTPAMKETTIRVTAERLGDC</sequence>
<protein>
    <recommendedName>
        <fullName evidence="5">DUF3617 domain-containing protein</fullName>
    </recommendedName>
</protein>
<evidence type="ECO:0000313" key="4">
    <source>
        <dbReference type="Proteomes" id="UP001549110"/>
    </source>
</evidence>
<evidence type="ECO:0000256" key="2">
    <source>
        <dbReference type="SAM" id="SignalP"/>
    </source>
</evidence>
<keyword evidence="2" id="KW-0732">Signal</keyword>
<feature type="signal peptide" evidence="2">
    <location>
        <begin position="1"/>
        <end position="23"/>
    </location>
</feature>
<evidence type="ECO:0000256" key="1">
    <source>
        <dbReference type="SAM" id="MobiDB-lite"/>
    </source>
</evidence>
<feature type="chain" id="PRO_5047065069" description="DUF3617 domain-containing protein" evidence="2">
    <location>
        <begin position="24"/>
        <end position="162"/>
    </location>
</feature>
<dbReference type="Pfam" id="PF12276">
    <property type="entry name" value="DUF3617"/>
    <property type="match status" value="1"/>
</dbReference>
<keyword evidence="4" id="KW-1185">Reference proteome</keyword>
<evidence type="ECO:0000313" key="3">
    <source>
        <dbReference type="EMBL" id="MET3526109.1"/>
    </source>
</evidence>
<accession>A0ABV2EGG7</accession>
<dbReference type="RefSeq" id="WP_354297299.1">
    <property type="nucleotide sequence ID" value="NZ_JBEPLU010000001.1"/>
</dbReference>
<dbReference type="EMBL" id="JBEPLU010000001">
    <property type="protein sequence ID" value="MET3526109.1"/>
    <property type="molecule type" value="Genomic_DNA"/>
</dbReference>
<name>A0ABV2EGG7_9CAUL</name>
<proteinExistence type="predicted"/>
<evidence type="ECO:0008006" key="5">
    <source>
        <dbReference type="Google" id="ProtNLM"/>
    </source>
</evidence>